<feature type="transmembrane region" description="Helical" evidence="1">
    <location>
        <begin position="122"/>
        <end position="139"/>
    </location>
</feature>
<comment type="caution">
    <text evidence="2">The sequence shown here is derived from an EMBL/GenBank/DDBJ whole genome shotgun (WGS) entry which is preliminary data.</text>
</comment>
<accession>A0A418PZ27</accession>
<proteinExistence type="predicted"/>
<feature type="transmembrane region" description="Helical" evidence="1">
    <location>
        <begin position="79"/>
        <end position="102"/>
    </location>
</feature>
<evidence type="ECO:0000256" key="1">
    <source>
        <dbReference type="SAM" id="Phobius"/>
    </source>
</evidence>
<evidence type="ECO:0000313" key="3">
    <source>
        <dbReference type="Proteomes" id="UP000285023"/>
    </source>
</evidence>
<sequence length="147" mass="16195">MEATRTKNLMPWLLTGGINFISFAAIVMYLLQLDDGLFTDIARSAVIKAYALLAIVWTALLGYVISLAPKLTKRTGAPVLRFILLLAGLDFAVVTAFTPGIWIALIRSNPYWSGGIWGWRDLVWLIGSTAISGALYWTMRNRTTVSG</sequence>
<gene>
    <name evidence="2" type="ORF">D3M59_10150</name>
</gene>
<feature type="transmembrane region" description="Helical" evidence="1">
    <location>
        <begin position="45"/>
        <end position="67"/>
    </location>
</feature>
<dbReference type="AlphaFoldDB" id="A0A418PZ27"/>
<dbReference type="EMBL" id="QXTF01000003">
    <property type="protein sequence ID" value="RIX27394.1"/>
    <property type="molecule type" value="Genomic_DNA"/>
</dbReference>
<keyword evidence="1" id="KW-0812">Transmembrane</keyword>
<evidence type="ECO:0000313" key="2">
    <source>
        <dbReference type="EMBL" id="RIX27394.1"/>
    </source>
</evidence>
<reference evidence="2 3" key="1">
    <citation type="submission" date="2018-09" db="EMBL/GenBank/DDBJ databases">
        <title>Sphingomonas sp. DAC4.</title>
        <authorList>
            <person name="Seo T."/>
        </authorList>
    </citation>
    <scope>NUCLEOTIDE SEQUENCE [LARGE SCALE GENOMIC DNA]</scope>
    <source>
        <strain evidence="2 3">DAC4</strain>
    </source>
</reference>
<dbReference type="Proteomes" id="UP000285023">
    <property type="component" value="Unassembled WGS sequence"/>
</dbReference>
<protein>
    <submittedName>
        <fullName evidence="2">Uncharacterized protein</fullName>
    </submittedName>
</protein>
<keyword evidence="3" id="KW-1185">Reference proteome</keyword>
<feature type="transmembrane region" description="Helical" evidence="1">
    <location>
        <begin position="12"/>
        <end position="33"/>
    </location>
</feature>
<organism evidence="2 3">
    <name type="scientific">Sphingomonas edaphi</name>
    <dbReference type="NCBI Taxonomy" id="2315689"/>
    <lineage>
        <taxon>Bacteria</taxon>
        <taxon>Pseudomonadati</taxon>
        <taxon>Pseudomonadota</taxon>
        <taxon>Alphaproteobacteria</taxon>
        <taxon>Sphingomonadales</taxon>
        <taxon>Sphingomonadaceae</taxon>
        <taxon>Sphingomonas</taxon>
    </lineage>
</organism>
<name>A0A418PZ27_9SPHN</name>
<keyword evidence="1" id="KW-1133">Transmembrane helix</keyword>
<keyword evidence="1" id="KW-0472">Membrane</keyword>